<sequence length="221" mass="24188">MAPPPPTPSSSQRRASLLHTHVTAFLEALTPPDPSNSNPPPPPSPPSLIDAYFTCSSASPPTIHEHGPPFTQKLLPFLGRPFIRKLQCVQYFELMGGALELAIKRGSVRVSVDADFPISDDKTGKYTSEDIDADGNIWRQLPGRVLATGQCHCVSRKTGRGWDEEVVWVFGGFQESEDGSEARFQRWDIWADAASAWVAEGGGDAGSVGWESGQERDRMPW</sequence>
<evidence type="ECO:0000256" key="1">
    <source>
        <dbReference type="SAM" id="MobiDB-lite"/>
    </source>
</evidence>
<protein>
    <submittedName>
        <fullName evidence="2">Uncharacterized protein</fullName>
    </submittedName>
</protein>
<accession>A0ABR1YCW5</accession>
<comment type="caution">
    <text evidence="2">The sequence shown here is derived from an EMBL/GenBank/DDBJ whole genome shotgun (WGS) entry which is preliminary data.</text>
</comment>
<name>A0ABR1YCW5_9PEZI</name>
<reference evidence="2 3" key="1">
    <citation type="submission" date="2024-04" db="EMBL/GenBank/DDBJ databases">
        <title>Phyllosticta paracitricarpa is synonymous to the EU quarantine fungus P. citricarpa based on phylogenomic analyses.</title>
        <authorList>
            <consortium name="Lawrence Berkeley National Laboratory"/>
            <person name="Van Ingen-Buijs V.A."/>
            <person name="Van Westerhoven A.C."/>
            <person name="Haridas S."/>
            <person name="Skiadas P."/>
            <person name="Martin F."/>
            <person name="Groenewald J.Z."/>
            <person name="Crous P.W."/>
            <person name="Seidl M.F."/>
        </authorList>
    </citation>
    <scope>NUCLEOTIDE SEQUENCE [LARGE SCALE GENOMIC DNA]</scope>
    <source>
        <strain evidence="2 3">CBS 123374</strain>
    </source>
</reference>
<keyword evidence="3" id="KW-1185">Reference proteome</keyword>
<organism evidence="2 3">
    <name type="scientific">Phyllosticta capitalensis</name>
    <dbReference type="NCBI Taxonomy" id="121624"/>
    <lineage>
        <taxon>Eukaryota</taxon>
        <taxon>Fungi</taxon>
        <taxon>Dikarya</taxon>
        <taxon>Ascomycota</taxon>
        <taxon>Pezizomycotina</taxon>
        <taxon>Dothideomycetes</taxon>
        <taxon>Dothideomycetes incertae sedis</taxon>
        <taxon>Botryosphaeriales</taxon>
        <taxon>Phyllostictaceae</taxon>
        <taxon>Phyllosticta</taxon>
    </lineage>
</organism>
<dbReference type="EMBL" id="JBBWRZ010000011">
    <property type="protein sequence ID" value="KAK8225919.1"/>
    <property type="molecule type" value="Genomic_DNA"/>
</dbReference>
<feature type="region of interest" description="Disordered" evidence="1">
    <location>
        <begin position="28"/>
        <end position="48"/>
    </location>
</feature>
<evidence type="ECO:0000313" key="3">
    <source>
        <dbReference type="Proteomes" id="UP001492380"/>
    </source>
</evidence>
<proteinExistence type="predicted"/>
<feature type="region of interest" description="Disordered" evidence="1">
    <location>
        <begin position="202"/>
        <end position="221"/>
    </location>
</feature>
<evidence type="ECO:0000313" key="2">
    <source>
        <dbReference type="EMBL" id="KAK8225919.1"/>
    </source>
</evidence>
<dbReference type="Proteomes" id="UP001492380">
    <property type="component" value="Unassembled WGS sequence"/>
</dbReference>
<feature type="compositionally biased region" description="Pro residues" evidence="1">
    <location>
        <begin position="31"/>
        <end position="46"/>
    </location>
</feature>
<gene>
    <name evidence="2" type="ORF">HDK90DRAFT_70412</name>
</gene>